<proteinExistence type="predicted"/>
<accession>A0ABN9AR13</accession>
<protein>
    <submittedName>
        <fullName evidence="1">Uncharacterized protein</fullName>
    </submittedName>
</protein>
<comment type="caution">
    <text evidence="1">The sequence shown here is derived from an EMBL/GenBank/DDBJ whole genome shotgun (WGS) entry which is preliminary data.</text>
</comment>
<evidence type="ECO:0000313" key="2">
    <source>
        <dbReference type="Proteomes" id="UP001162483"/>
    </source>
</evidence>
<dbReference type="EMBL" id="CATNWA010000891">
    <property type="protein sequence ID" value="CAI9538474.1"/>
    <property type="molecule type" value="Genomic_DNA"/>
</dbReference>
<dbReference type="Proteomes" id="UP001162483">
    <property type="component" value="Unassembled WGS sequence"/>
</dbReference>
<reference evidence="1" key="1">
    <citation type="submission" date="2023-05" db="EMBL/GenBank/DDBJ databases">
        <authorList>
            <person name="Stuckert A."/>
        </authorList>
    </citation>
    <scope>NUCLEOTIDE SEQUENCE</scope>
</reference>
<sequence>AICHNVERLFHPGFSIRQVEGLQGKCLIQRKVDFHFPHLFVRSILGPGAWRFQSDLGRMKSAILGPGFGNGQDTDCSGVQGNLLESGPGFWAPPQQTGGLHPGRQEVTALKSGRRQKQQGAARE</sequence>
<gene>
    <name evidence="1" type="ORF">SPARVUS_LOCUS1441800</name>
</gene>
<organism evidence="1 2">
    <name type="scientific">Staurois parvus</name>
    <dbReference type="NCBI Taxonomy" id="386267"/>
    <lineage>
        <taxon>Eukaryota</taxon>
        <taxon>Metazoa</taxon>
        <taxon>Chordata</taxon>
        <taxon>Craniata</taxon>
        <taxon>Vertebrata</taxon>
        <taxon>Euteleostomi</taxon>
        <taxon>Amphibia</taxon>
        <taxon>Batrachia</taxon>
        <taxon>Anura</taxon>
        <taxon>Neobatrachia</taxon>
        <taxon>Ranoidea</taxon>
        <taxon>Ranidae</taxon>
        <taxon>Staurois</taxon>
    </lineage>
</organism>
<evidence type="ECO:0000313" key="1">
    <source>
        <dbReference type="EMBL" id="CAI9538474.1"/>
    </source>
</evidence>
<feature type="non-terminal residue" evidence="1">
    <location>
        <position position="1"/>
    </location>
</feature>
<keyword evidence="2" id="KW-1185">Reference proteome</keyword>
<name>A0ABN9AR13_9NEOB</name>